<keyword evidence="2" id="KW-0547">Nucleotide-binding</keyword>
<evidence type="ECO:0000313" key="12">
    <source>
        <dbReference type="EMBL" id="ELY57732.1"/>
    </source>
</evidence>
<evidence type="ECO:0000256" key="8">
    <source>
        <dbReference type="ARBA" id="ARBA00034808"/>
    </source>
</evidence>
<name>L9X7Z7_9EURY</name>
<dbReference type="GO" id="GO:0005524">
    <property type="term" value="F:ATP binding"/>
    <property type="evidence" value="ECO:0007669"/>
    <property type="project" value="UniProtKB-KW"/>
</dbReference>
<dbReference type="STRING" id="1227499.C493_07569"/>
<dbReference type="InterPro" id="IPR006935">
    <property type="entry name" value="Helicase/UvrB_N"/>
</dbReference>
<dbReference type="InterPro" id="IPR001650">
    <property type="entry name" value="Helicase_C-like"/>
</dbReference>
<dbReference type="Pfam" id="PF16203">
    <property type="entry name" value="ERCC3_RAD25_C"/>
    <property type="match status" value="1"/>
</dbReference>
<dbReference type="AlphaFoldDB" id="L9X7Z7"/>
<comment type="caution">
    <text evidence="12">The sequence shown here is derived from an EMBL/GenBank/DDBJ whole genome shotgun (WGS) entry which is preliminary data.</text>
</comment>
<evidence type="ECO:0000256" key="9">
    <source>
        <dbReference type="ARBA" id="ARBA00048988"/>
    </source>
</evidence>
<accession>L9X7Z7</accession>
<feature type="domain" description="Helicase C-terminal" evidence="11">
    <location>
        <begin position="354"/>
        <end position="487"/>
    </location>
</feature>
<gene>
    <name evidence="12" type="ORF">C493_07569</name>
</gene>
<dbReference type="InterPro" id="IPR027417">
    <property type="entry name" value="P-loop_NTPase"/>
</dbReference>
<evidence type="ECO:0000256" key="5">
    <source>
        <dbReference type="ARBA" id="ARBA00022840"/>
    </source>
</evidence>
<dbReference type="GO" id="GO:0003677">
    <property type="term" value="F:DNA binding"/>
    <property type="evidence" value="ECO:0007669"/>
    <property type="project" value="InterPro"/>
</dbReference>
<dbReference type="Proteomes" id="UP000011602">
    <property type="component" value="Unassembled WGS sequence"/>
</dbReference>
<evidence type="ECO:0000259" key="11">
    <source>
        <dbReference type="PROSITE" id="PS51194"/>
    </source>
</evidence>
<dbReference type="SMART" id="SM00490">
    <property type="entry name" value="HELICc"/>
    <property type="match status" value="1"/>
</dbReference>
<protein>
    <recommendedName>
        <fullName evidence="8">DNA 3'-5' helicase</fullName>
        <ecNumber evidence="8">5.6.2.4</ecNumber>
    </recommendedName>
</protein>
<dbReference type="InterPro" id="IPR032438">
    <property type="entry name" value="ERCC3_RAD25_C"/>
</dbReference>
<dbReference type="OrthoDB" id="11644at2157"/>
<dbReference type="Gene3D" id="6.10.140.1180">
    <property type="match status" value="1"/>
</dbReference>
<dbReference type="GO" id="GO:0043138">
    <property type="term" value="F:3'-5' DNA helicase activity"/>
    <property type="evidence" value="ECO:0007669"/>
    <property type="project" value="UniProtKB-EC"/>
</dbReference>
<dbReference type="SMART" id="SM00487">
    <property type="entry name" value="DEXDc"/>
    <property type="match status" value="1"/>
</dbReference>
<dbReference type="eggNOG" id="arCOG00874">
    <property type="taxonomic scope" value="Archaea"/>
</dbReference>
<dbReference type="GO" id="GO:0016787">
    <property type="term" value="F:hydrolase activity"/>
    <property type="evidence" value="ECO:0007669"/>
    <property type="project" value="UniProtKB-KW"/>
</dbReference>
<keyword evidence="4" id="KW-0347">Helicase</keyword>
<dbReference type="InterPro" id="IPR050615">
    <property type="entry name" value="ATP-dep_DNA_Helicase"/>
</dbReference>
<keyword evidence="6" id="KW-0413">Isomerase</keyword>
<organism evidence="12 13">
    <name type="scientific">Natronolimnohabitans innermongolicus JCM 12255</name>
    <dbReference type="NCBI Taxonomy" id="1227499"/>
    <lineage>
        <taxon>Archaea</taxon>
        <taxon>Methanobacteriati</taxon>
        <taxon>Methanobacteriota</taxon>
        <taxon>Stenosarchaea group</taxon>
        <taxon>Halobacteria</taxon>
        <taxon>Halobacteriales</taxon>
        <taxon>Natrialbaceae</taxon>
        <taxon>Natronolimnohabitans</taxon>
    </lineage>
</organism>
<reference evidence="12 13" key="1">
    <citation type="journal article" date="2014" name="PLoS Genet.">
        <title>Phylogenetically driven sequencing of extremely halophilic archaea reveals strategies for static and dynamic osmo-response.</title>
        <authorList>
            <person name="Becker E.A."/>
            <person name="Seitzer P.M."/>
            <person name="Tritt A."/>
            <person name="Larsen D."/>
            <person name="Krusor M."/>
            <person name="Yao A.I."/>
            <person name="Wu D."/>
            <person name="Madern D."/>
            <person name="Eisen J.A."/>
            <person name="Darling A.E."/>
            <person name="Facciotti M.T."/>
        </authorList>
    </citation>
    <scope>NUCLEOTIDE SEQUENCE [LARGE SCALE GENOMIC DNA]</scope>
    <source>
        <strain evidence="12 13">JCM 12255</strain>
    </source>
</reference>
<evidence type="ECO:0000256" key="6">
    <source>
        <dbReference type="ARBA" id="ARBA00023235"/>
    </source>
</evidence>
<comment type="catalytic activity">
    <reaction evidence="7">
        <text>Couples ATP hydrolysis with the unwinding of duplex DNA by translocating in the 3'-5' direction.</text>
        <dbReference type="EC" id="5.6.2.4"/>
    </reaction>
</comment>
<dbReference type="Gene3D" id="3.40.50.300">
    <property type="entry name" value="P-loop containing nucleotide triphosphate hydrolases"/>
    <property type="match status" value="2"/>
</dbReference>
<sequence length="487" mass="54211">MTGTDSQDGIAGSSITLRYEDGTIRIDGLEDADAAHSTIREAVPELESDHRTDGQRVPGFRYASLRRALAGLDAHVDDRVLDLALDSVSDLHSAYELREYQQAALEAWLETDRWRDAAADRSPSRAPAGVLELPTGSGKTVIAIEAIERLETPTLVVVPTIDLMEQWHRELEREFRCEVGRFGGGEQRLEPITVSTYDSAYLKADSVGDRFGFVVFDEVHHLGGEGYREIARLLAAPARIGLTATFERPDGAHEVVESIVGPLVHRVDVDELAGDHLANYDLKRLEVDLTPDEREAYDRNQETFTNYLARSGIQLQSGSDYQELVKRSGSDPKARKALLARQRAREIMYGSEAKLEALEGILDDHRGERTIVFTAHNDLAYDVSERFLMPTITHQTGTAERREILERFREGTYTRIATSNVLDEGVDVPDAAVAVVLSGSGSEREFVQRLGRILRPKSDGTRAVLYEVLAADTGEERVSRRRRDDAL</sequence>
<dbReference type="CDD" id="cd17926">
    <property type="entry name" value="DEXHc_RE"/>
    <property type="match status" value="1"/>
</dbReference>
<comment type="catalytic activity">
    <reaction evidence="9">
        <text>ATP + H2O = ADP + phosphate + H(+)</text>
        <dbReference type="Rhea" id="RHEA:13065"/>
        <dbReference type="ChEBI" id="CHEBI:15377"/>
        <dbReference type="ChEBI" id="CHEBI:15378"/>
        <dbReference type="ChEBI" id="CHEBI:30616"/>
        <dbReference type="ChEBI" id="CHEBI:43474"/>
        <dbReference type="ChEBI" id="CHEBI:456216"/>
        <dbReference type="EC" id="5.6.2.4"/>
    </reaction>
</comment>
<dbReference type="PROSITE" id="PS51194">
    <property type="entry name" value="HELICASE_CTER"/>
    <property type="match status" value="1"/>
</dbReference>
<dbReference type="InterPro" id="IPR014001">
    <property type="entry name" value="Helicase_ATP-bd"/>
</dbReference>
<dbReference type="InterPro" id="IPR040699">
    <property type="entry name" value="XPB_DRD"/>
</dbReference>
<feature type="domain" description="Helicase ATP-binding" evidence="10">
    <location>
        <begin position="120"/>
        <end position="245"/>
    </location>
</feature>
<dbReference type="PROSITE" id="PS51192">
    <property type="entry name" value="HELICASE_ATP_BIND_1"/>
    <property type="match status" value="1"/>
</dbReference>
<evidence type="ECO:0000256" key="4">
    <source>
        <dbReference type="ARBA" id="ARBA00022806"/>
    </source>
</evidence>
<keyword evidence="5" id="KW-0067">ATP-binding</keyword>
<evidence type="ECO:0000256" key="1">
    <source>
        <dbReference type="ARBA" id="ARBA00006637"/>
    </source>
</evidence>
<evidence type="ECO:0000256" key="2">
    <source>
        <dbReference type="ARBA" id="ARBA00022741"/>
    </source>
</evidence>
<dbReference type="Pfam" id="PF04851">
    <property type="entry name" value="ResIII"/>
    <property type="match status" value="1"/>
</dbReference>
<dbReference type="EMBL" id="AOHZ01000040">
    <property type="protein sequence ID" value="ELY57732.1"/>
    <property type="molecule type" value="Genomic_DNA"/>
</dbReference>
<dbReference type="SUPFAM" id="SSF52540">
    <property type="entry name" value="P-loop containing nucleoside triphosphate hydrolases"/>
    <property type="match status" value="1"/>
</dbReference>
<dbReference type="RefSeq" id="WP_007258815.1">
    <property type="nucleotide sequence ID" value="NZ_AOHZ01000040.1"/>
</dbReference>
<evidence type="ECO:0000313" key="13">
    <source>
        <dbReference type="Proteomes" id="UP000011602"/>
    </source>
</evidence>
<evidence type="ECO:0000256" key="7">
    <source>
        <dbReference type="ARBA" id="ARBA00034617"/>
    </source>
</evidence>
<evidence type="ECO:0000256" key="3">
    <source>
        <dbReference type="ARBA" id="ARBA00022801"/>
    </source>
</evidence>
<evidence type="ECO:0000259" key="10">
    <source>
        <dbReference type="PROSITE" id="PS51192"/>
    </source>
</evidence>
<dbReference type="PANTHER" id="PTHR11274">
    <property type="entry name" value="RAD25/XP-B DNA REPAIR HELICASE"/>
    <property type="match status" value="1"/>
</dbReference>
<dbReference type="Gene3D" id="3.40.1170.30">
    <property type="match status" value="1"/>
</dbReference>
<keyword evidence="13" id="KW-1185">Reference proteome</keyword>
<dbReference type="EC" id="5.6.2.4" evidence="8"/>
<dbReference type="PATRIC" id="fig|1227499.3.peg.1523"/>
<dbReference type="Pfam" id="PF18458">
    <property type="entry name" value="XPB_DRD"/>
    <property type="match status" value="1"/>
</dbReference>
<comment type="similarity">
    <text evidence="1">Belongs to the helicase family. RAD25/XPB subfamily.</text>
</comment>
<dbReference type="PANTHER" id="PTHR11274:SF0">
    <property type="entry name" value="GENERAL TRANSCRIPTION AND DNA REPAIR FACTOR IIH HELICASE SUBUNIT XPB"/>
    <property type="match status" value="1"/>
</dbReference>
<keyword evidence="3" id="KW-0378">Hydrolase</keyword>
<proteinExistence type="inferred from homology"/>